<gene>
    <name evidence="2" type="ORF">GCM10010238_54500</name>
</gene>
<dbReference type="Pfam" id="PF13560">
    <property type="entry name" value="HTH_31"/>
    <property type="match status" value="1"/>
</dbReference>
<dbReference type="EMBL" id="BMSL01000022">
    <property type="protein sequence ID" value="GGS58337.1"/>
    <property type="molecule type" value="Genomic_DNA"/>
</dbReference>
<sequence length="313" mass="34795">MRGTVVITLRLSTVTVCPYAGEGGRDCLAGRQREGGWPSTRWWRASRRGRLSDGRCGSSGEKAGKSLGQLAEETSYDKSYLYRLETGERLSKRAVMEDLDRYHGSGDLLVGLWSDARREVIKDRYRGFMGLEETARVMWLFQLRVPGLLQTEDYARAVLSGLSGTRATSGNGAEVEEQVAARMGRQELLYRQPAPSVRVILDEGAVRRPVPDAKVWADQLSHLVAASEMPSVALQVLPYAAGVHDLMDSHLWIFWQRTGDPVAYVEGSGFGEVIDDPDKVLAFRLSYDLVRDAALTPAESTAFIKRLLEECRP</sequence>
<organism evidence="2 3">
    <name type="scientific">Streptomyces griseoviridis</name>
    <dbReference type="NCBI Taxonomy" id="45398"/>
    <lineage>
        <taxon>Bacteria</taxon>
        <taxon>Bacillati</taxon>
        <taxon>Actinomycetota</taxon>
        <taxon>Actinomycetes</taxon>
        <taxon>Kitasatosporales</taxon>
        <taxon>Streptomycetaceae</taxon>
        <taxon>Streptomyces</taxon>
    </lineage>
</organism>
<evidence type="ECO:0000313" key="2">
    <source>
        <dbReference type="EMBL" id="GGS58337.1"/>
    </source>
</evidence>
<feature type="domain" description="DUF5753" evidence="1">
    <location>
        <begin position="126"/>
        <end position="306"/>
    </location>
</feature>
<name>A0A918GS77_STRGD</name>
<protein>
    <submittedName>
        <fullName evidence="2">Transcriptional regulator</fullName>
    </submittedName>
</protein>
<evidence type="ECO:0000313" key="3">
    <source>
        <dbReference type="Proteomes" id="UP000653493"/>
    </source>
</evidence>
<dbReference type="InterPro" id="IPR001387">
    <property type="entry name" value="Cro/C1-type_HTH"/>
</dbReference>
<comment type="caution">
    <text evidence="2">The sequence shown here is derived from an EMBL/GenBank/DDBJ whole genome shotgun (WGS) entry which is preliminary data.</text>
</comment>
<accession>A0A918GS77</accession>
<reference evidence="2" key="1">
    <citation type="journal article" date="2014" name="Int. J. Syst. Evol. Microbiol.">
        <title>Complete genome sequence of Corynebacterium casei LMG S-19264T (=DSM 44701T), isolated from a smear-ripened cheese.</title>
        <authorList>
            <consortium name="US DOE Joint Genome Institute (JGI-PGF)"/>
            <person name="Walter F."/>
            <person name="Albersmeier A."/>
            <person name="Kalinowski J."/>
            <person name="Ruckert C."/>
        </authorList>
    </citation>
    <scope>NUCLEOTIDE SEQUENCE</scope>
    <source>
        <strain evidence="2">JCM 4234</strain>
    </source>
</reference>
<evidence type="ECO:0000259" key="1">
    <source>
        <dbReference type="Pfam" id="PF19054"/>
    </source>
</evidence>
<reference evidence="2" key="2">
    <citation type="submission" date="2020-09" db="EMBL/GenBank/DDBJ databases">
        <authorList>
            <person name="Sun Q."/>
            <person name="Ohkuma M."/>
        </authorList>
    </citation>
    <scope>NUCLEOTIDE SEQUENCE</scope>
    <source>
        <strain evidence="2">JCM 4234</strain>
    </source>
</reference>
<dbReference type="CDD" id="cd00093">
    <property type="entry name" value="HTH_XRE"/>
    <property type="match status" value="1"/>
</dbReference>
<keyword evidence="3" id="KW-1185">Reference proteome</keyword>
<dbReference type="Proteomes" id="UP000653493">
    <property type="component" value="Unassembled WGS sequence"/>
</dbReference>
<dbReference type="InterPro" id="IPR043917">
    <property type="entry name" value="DUF5753"/>
</dbReference>
<proteinExistence type="predicted"/>
<dbReference type="AlphaFoldDB" id="A0A918GS77"/>
<dbReference type="Pfam" id="PF19054">
    <property type="entry name" value="DUF5753"/>
    <property type="match status" value="1"/>
</dbReference>